<dbReference type="Gene3D" id="1.10.10.10">
    <property type="entry name" value="Winged helix-like DNA-binding domain superfamily/Winged helix DNA-binding domain"/>
    <property type="match status" value="1"/>
</dbReference>
<feature type="binding site" evidence="7">
    <location>
        <position position="122"/>
    </location>
    <ligand>
        <name>Zn(2+)</name>
        <dbReference type="ChEBI" id="CHEBI:29105"/>
    </ligand>
</feature>
<sequence>MSRQGLTAPRRLILDIVSESHDHPTASDVIDRLKSQGHSVAYATVYNSLRYLTEQGLIRELKLEGDASRYDSRTEDHQHIVCTSCGKVDEVMTESPKEWLRRIEAETGYSITEEQLLFKGVCAECRTSNNRTAH</sequence>
<dbReference type="GO" id="GO:0003700">
    <property type="term" value="F:DNA-binding transcription factor activity"/>
    <property type="evidence" value="ECO:0007669"/>
    <property type="project" value="InterPro"/>
</dbReference>
<dbReference type="GO" id="GO:0008270">
    <property type="term" value="F:zinc ion binding"/>
    <property type="evidence" value="ECO:0007669"/>
    <property type="project" value="TreeGrafter"/>
</dbReference>
<dbReference type="PANTHER" id="PTHR33202:SF7">
    <property type="entry name" value="FERRIC UPTAKE REGULATION PROTEIN"/>
    <property type="match status" value="1"/>
</dbReference>
<organism evidence="8 9">
    <name type="scientific">Cohnella xylanilytica</name>
    <dbReference type="NCBI Taxonomy" id="557555"/>
    <lineage>
        <taxon>Bacteria</taxon>
        <taxon>Bacillati</taxon>
        <taxon>Bacillota</taxon>
        <taxon>Bacilli</taxon>
        <taxon>Bacillales</taxon>
        <taxon>Paenibacillaceae</taxon>
        <taxon>Cohnella</taxon>
    </lineage>
</organism>
<keyword evidence="4" id="KW-0805">Transcription regulation</keyword>
<comment type="similarity">
    <text evidence="1">Belongs to the Fur family.</text>
</comment>
<dbReference type="Pfam" id="PF01475">
    <property type="entry name" value="FUR"/>
    <property type="match status" value="1"/>
</dbReference>
<gene>
    <name evidence="8" type="ORF">H7B90_26740</name>
</gene>
<evidence type="ECO:0000256" key="2">
    <source>
        <dbReference type="ARBA" id="ARBA00022491"/>
    </source>
</evidence>
<dbReference type="GO" id="GO:0000976">
    <property type="term" value="F:transcription cis-regulatory region binding"/>
    <property type="evidence" value="ECO:0007669"/>
    <property type="project" value="TreeGrafter"/>
</dbReference>
<feature type="binding site" evidence="7">
    <location>
        <position position="125"/>
    </location>
    <ligand>
        <name>Zn(2+)</name>
        <dbReference type="ChEBI" id="CHEBI:29105"/>
    </ligand>
</feature>
<accession>A0A841U2N1</accession>
<dbReference type="PANTHER" id="PTHR33202">
    <property type="entry name" value="ZINC UPTAKE REGULATION PROTEIN"/>
    <property type="match status" value="1"/>
</dbReference>
<keyword evidence="3 7" id="KW-0862">Zinc</keyword>
<dbReference type="AlphaFoldDB" id="A0A841U2N1"/>
<keyword evidence="5" id="KW-0238">DNA-binding</keyword>
<dbReference type="SUPFAM" id="SSF46785">
    <property type="entry name" value="Winged helix' DNA-binding domain"/>
    <property type="match status" value="1"/>
</dbReference>
<evidence type="ECO:0000256" key="6">
    <source>
        <dbReference type="ARBA" id="ARBA00023163"/>
    </source>
</evidence>
<dbReference type="GO" id="GO:1900376">
    <property type="term" value="P:regulation of secondary metabolite biosynthetic process"/>
    <property type="evidence" value="ECO:0007669"/>
    <property type="project" value="TreeGrafter"/>
</dbReference>
<evidence type="ECO:0000256" key="7">
    <source>
        <dbReference type="PIRSR" id="PIRSR602481-1"/>
    </source>
</evidence>
<evidence type="ECO:0000256" key="1">
    <source>
        <dbReference type="ARBA" id="ARBA00007957"/>
    </source>
</evidence>
<feature type="binding site" evidence="7">
    <location>
        <position position="82"/>
    </location>
    <ligand>
        <name>Zn(2+)</name>
        <dbReference type="ChEBI" id="CHEBI:29105"/>
    </ligand>
</feature>
<dbReference type="InterPro" id="IPR036390">
    <property type="entry name" value="WH_DNA-bd_sf"/>
</dbReference>
<reference evidence="8 9" key="1">
    <citation type="submission" date="2020-08" db="EMBL/GenBank/DDBJ databases">
        <title>Cohnella phylogeny.</title>
        <authorList>
            <person name="Dunlap C."/>
        </authorList>
    </citation>
    <scope>NUCLEOTIDE SEQUENCE [LARGE SCALE GENOMIC DNA]</scope>
    <source>
        <strain evidence="8 9">DSM 25239</strain>
    </source>
</reference>
<evidence type="ECO:0000256" key="3">
    <source>
        <dbReference type="ARBA" id="ARBA00022833"/>
    </source>
</evidence>
<proteinExistence type="inferred from homology"/>
<dbReference type="EMBL" id="JACJVR010000110">
    <property type="protein sequence ID" value="MBB6694997.1"/>
    <property type="molecule type" value="Genomic_DNA"/>
</dbReference>
<dbReference type="InterPro" id="IPR043135">
    <property type="entry name" value="Fur_C"/>
</dbReference>
<dbReference type="CDD" id="cd07153">
    <property type="entry name" value="Fur_like"/>
    <property type="match status" value="1"/>
</dbReference>
<evidence type="ECO:0000313" key="8">
    <source>
        <dbReference type="EMBL" id="MBB6694997.1"/>
    </source>
</evidence>
<evidence type="ECO:0000313" key="9">
    <source>
        <dbReference type="Proteomes" id="UP000553776"/>
    </source>
</evidence>
<feature type="binding site" evidence="7">
    <location>
        <position position="85"/>
    </location>
    <ligand>
        <name>Zn(2+)</name>
        <dbReference type="ChEBI" id="CHEBI:29105"/>
    </ligand>
</feature>
<dbReference type="InterPro" id="IPR002481">
    <property type="entry name" value="FUR"/>
</dbReference>
<keyword evidence="9" id="KW-1185">Reference proteome</keyword>
<name>A0A841U2N1_9BACL</name>
<keyword evidence="6" id="KW-0804">Transcription</keyword>
<keyword evidence="7" id="KW-0479">Metal-binding</keyword>
<keyword evidence="2" id="KW-0678">Repressor</keyword>
<comment type="cofactor">
    <cofactor evidence="7">
        <name>Zn(2+)</name>
        <dbReference type="ChEBI" id="CHEBI:29105"/>
    </cofactor>
    <text evidence="7">Binds 1 zinc ion per subunit.</text>
</comment>
<comment type="caution">
    <text evidence="8">The sequence shown here is derived from an EMBL/GenBank/DDBJ whole genome shotgun (WGS) entry which is preliminary data.</text>
</comment>
<dbReference type="GO" id="GO:0045892">
    <property type="term" value="P:negative regulation of DNA-templated transcription"/>
    <property type="evidence" value="ECO:0007669"/>
    <property type="project" value="TreeGrafter"/>
</dbReference>
<dbReference type="InterPro" id="IPR036388">
    <property type="entry name" value="WH-like_DNA-bd_sf"/>
</dbReference>
<protein>
    <submittedName>
        <fullName evidence="8">Transcriptional repressor</fullName>
    </submittedName>
</protein>
<dbReference type="RefSeq" id="WP_185138956.1">
    <property type="nucleotide sequence ID" value="NZ_BORM01000018.1"/>
</dbReference>
<evidence type="ECO:0000256" key="5">
    <source>
        <dbReference type="ARBA" id="ARBA00023125"/>
    </source>
</evidence>
<evidence type="ECO:0000256" key="4">
    <source>
        <dbReference type="ARBA" id="ARBA00023015"/>
    </source>
</evidence>
<dbReference type="Gene3D" id="3.30.1490.190">
    <property type="match status" value="1"/>
</dbReference>
<dbReference type="Proteomes" id="UP000553776">
    <property type="component" value="Unassembled WGS sequence"/>
</dbReference>